<feature type="compositionally biased region" description="Basic residues" evidence="1">
    <location>
        <begin position="403"/>
        <end position="414"/>
    </location>
</feature>
<protein>
    <submittedName>
        <fullName evidence="2">Uncharacterized protein</fullName>
    </submittedName>
</protein>
<reference evidence="2 3" key="1">
    <citation type="submission" date="2019-03" db="EMBL/GenBank/DDBJ databases">
        <title>Draft genome sequence of Xylaria hypoxylon DSM 108379, a ubiquitous saprotrophic-parasitic fungi on hardwood.</title>
        <authorList>
            <person name="Buettner E."/>
            <person name="Leonhardt S."/>
            <person name="Gebauer A.M."/>
            <person name="Liers C."/>
            <person name="Hofrichter M."/>
            <person name="Kellner H."/>
        </authorList>
    </citation>
    <scope>NUCLEOTIDE SEQUENCE [LARGE SCALE GENOMIC DNA]</scope>
    <source>
        <strain evidence="2 3">DSM 108379</strain>
    </source>
</reference>
<dbReference type="AlphaFoldDB" id="A0A4Z0YLY5"/>
<dbReference type="Proteomes" id="UP000297716">
    <property type="component" value="Unassembled WGS sequence"/>
</dbReference>
<feature type="compositionally biased region" description="Polar residues" evidence="1">
    <location>
        <begin position="393"/>
        <end position="402"/>
    </location>
</feature>
<dbReference type="OrthoDB" id="4672532at2759"/>
<name>A0A4Z0YLY5_9PEZI</name>
<keyword evidence="3" id="KW-1185">Reference proteome</keyword>
<feature type="region of interest" description="Disordered" evidence="1">
    <location>
        <begin position="378"/>
        <end position="414"/>
    </location>
</feature>
<comment type="caution">
    <text evidence="2">The sequence shown here is derived from an EMBL/GenBank/DDBJ whole genome shotgun (WGS) entry which is preliminary data.</text>
</comment>
<evidence type="ECO:0000313" key="2">
    <source>
        <dbReference type="EMBL" id="TGJ84864.1"/>
    </source>
</evidence>
<organism evidence="2 3">
    <name type="scientific">Xylaria hypoxylon</name>
    <dbReference type="NCBI Taxonomy" id="37992"/>
    <lineage>
        <taxon>Eukaryota</taxon>
        <taxon>Fungi</taxon>
        <taxon>Dikarya</taxon>
        <taxon>Ascomycota</taxon>
        <taxon>Pezizomycotina</taxon>
        <taxon>Sordariomycetes</taxon>
        <taxon>Xylariomycetidae</taxon>
        <taxon>Xylariales</taxon>
        <taxon>Xylariaceae</taxon>
        <taxon>Xylaria</taxon>
    </lineage>
</organism>
<accession>A0A4Z0YLY5</accession>
<proteinExistence type="predicted"/>
<gene>
    <name evidence="2" type="ORF">E0Z10_g3932</name>
</gene>
<evidence type="ECO:0000313" key="3">
    <source>
        <dbReference type="Proteomes" id="UP000297716"/>
    </source>
</evidence>
<dbReference type="EMBL" id="SKBN01000058">
    <property type="protein sequence ID" value="TGJ84864.1"/>
    <property type="molecule type" value="Genomic_DNA"/>
</dbReference>
<sequence>MPPPQQASAETSDNVANLHKLLQRPVNKDRIGPLVMAMLSHDIDIHATHLTALDNKVQQIKGSQSEHATHISEHMHKIERDLLSLLQLIPADEQKTKDITADIHQLKDRITEAMAQCHIESTGVKQDLKVISEAMERQQQASNKVADTSETVGQHIANITRDVNEIKDVIEKMSSNPLMVELGRKIEEKMTSSLDQISKMSSDIEDAKLSLAAIETKQGLYGNLACEKPAENDFDESIINDRTQDHSPTGQEVAKPQRLGLQGWPIIVQFVEIYEQFKETYKSKKPENETQFIETFLNKIGVHVSCVVQRHLLEMYPNRVALVTLDVDQQTQSIFIQLRRLRWNHIRTAIPKIEDLRALQWASDQKLTGPPQSLILKQGDQKRRAPTEEYVGTEQNISTSIHPQKRHRRLSRKNSKVSVSALLTDGLSESFQSVRA</sequence>
<evidence type="ECO:0000256" key="1">
    <source>
        <dbReference type="SAM" id="MobiDB-lite"/>
    </source>
</evidence>